<evidence type="ECO:0000313" key="1">
    <source>
        <dbReference type="EMBL" id="GAI76973.1"/>
    </source>
</evidence>
<name>X1R8V7_9ZZZZ</name>
<organism evidence="1">
    <name type="scientific">marine sediment metagenome</name>
    <dbReference type="NCBI Taxonomy" id="412755"/>
    <lineage>
        <taxon>unclassified sequences</taxon>
        <taxon>metagenomes</taxon>
        <taxon>ecological metagenomes</taxon>
    </lineage>
</organism>
<sequence>MTNIFREAKQLLDKRASGSEINWAELELINTA</sequence>
<gene>
    <name evidence="1" type="ORF">S12H4_11577</name>
</gene>
<proteinExistence type="predicted"/>
<dbReference type="AlphaFoldDB" id="X1R8V7"/>
<feature type="non-terminal residue" evidence="1">
    <location>
        <position position="32"/>
    </location>
</feature>
<comment type="caution">
    <text evidence="1">The sequence shown here is derived from an EMBL/GenBank/DDBJ whole genome shotgun (WGS) entry which is preliminary data.</text>
</comment>
<reference evidence="1" key="1">
    <citation type="journal article" date="2014" name="Front. Microbiol.">
        <title>High frequency of phylogenetically diverse reductive dehalogenase-homologous genes in deep subseafloor sedimentary metagenomes.</title>
        <authorList>
            <person name="Kawai M."/>
            <person name="Futagami T."/>
            <person name="Toyoda A."/>
            <person name="Takaki Y."/>
            <person name="Nishi S."/>
            <person name="Hori S."/>
            <person name="Arai W."/>
            <person name="Tsubouchi T."/>
            <person name="Morono Y."/>
            <person name="Uchiyama I."/>
            <person name="Ito T."/>
            <person name="Fujiyama A."/>
            <person name="Inagaki F."/>
            <person name="Takami H."/>
        </authorList>
    </citation>
    <scope>NUCLEOTIDE SEQUENCE</scope>
    <source>
        <strain evidence="1">Expedition CK06-06</strain>
    </source>
</reference>
<accession>X1R8V7</accession>
<protein>
    <submittedName>
        <fullName evidence="1">Uncharacterized protein</fullName>
    </submittedName>
</protein>
<dbReference type="EMBL" id="BARW01005236">
    <property type="protein sequence ID" value="GAI76973.1"/>
    <property type="molecule type" value="Genomic_DNA"/>
</dbReference>